<dbReference type="AlphaFoldDB" id="A0A9R0RAU3"/>
<gene>
    <name evidence="1" type="ORF">TRITD_3Av1G023870</name>
</gene>
<protein>
    <submittedName>
        <fullName evidence="1">Uncharacterized protein</fullName>
    </submittedName>
</protein>
<dbReference type="PANTHER" id="PTHR34461">
    <property type="entry name" value="EXPRESSED PROTEIN"/>
    <property type="match status" value="1"/>
</dbReference>
<proteinExistence type="predicted"/>
<accession>A0A9R0RAU3</accession>
<organism evidence="1 2">
    <name type="scientific">Triticum turgidum subsp. durum</name>
    <name type="common">Durum wheat</name>
    <name type="synonym">Triticum durum</name>
    <dbReference type="NCBI Taxonomy" id="4567"/>
    <lineage>
        <taxon>Eukaryota</taxon>
        <taxon>Viridiplantae</taxon>
        <taxon>Streptophyta</taxon>
        <taxon>Embryophyta</taxon>
        <taxon>Tracheophyta</taxon>
        <taxon>Spermatophyta</taxon>
        <taxon>Magnoliopsida</taxon>
        <taxon>Liliopsida</taxon>
        <taxon>Poales</taxon>
        <taxon>Poaceae</taxon>
        <taxon>BOP clade</taxon>
        <taxon>Pooideae</taxon>
        <taxon>Triticodae</taxon>
        <taxon>Triticeae</taxon>
        <taxon>Triticinae</taxon>
        <taxon>Triticum</taxon>
    </lineage>
</organism>
<dbReference type="EMBL" id="LT934115">
    <property type="protein sequence ID" value="VAH57102.1"/>
    <property type="molecule type" value="Genomic_DNA"/>
</dbReference>
<sequence length="79" mass="8684">MDSVDLPVGKAEGTQEAKDCCDSVKEETKIVPADLASSKPSLPRCMRSKFVPHRSSFSYKRMLPFLMENGESIAVICCS</sequence>
<dbReference type="PANTHER" id="PTHR34461:SF4">
    <property type="entry name" value="OS01G0101800 PROTEIN"/>
    <property type="match status" value="1"/>
</dbReference>
<dbReference type="Gramene" id="TRITD3Av1G023870.12">
    <property type="protein sequence ID" value="TRITD3Av1G023870.12"/>
    <property type="gene ID" value="TRITD3Av1G023870"/>
</dbReference>
<dbReference type="Proteomes" id="UP000324705">
    <property type="component" value="Chromosome 3A"/>
</dbReference>
<evidence type="ECO:0000313" key="1">
    <source>
        <dbReference type="EMBL" id="VAH57102.1"/>
    </source>
</evidence>
<reference evidence="1 2" key="1">
    <citation type="submission" date="2017-09" db="EMBL/GenBank/DDBJ databases">
        <authorList>
            <consortium name="International Durum Wheat Genome Sequencing Consortium (IDWGSC)"/>
            <person name="Milanesi L."/>
        </authorList>
    </citation>
    <scope>NUCLEOTIDE SEQUENCE [LARGE SCALE GENOMIC DNA]</scope>
    <source>
        <strain evidence="2">cv. Svevo</strain>
    </source>
</reference>
<name>A0A9R0RAU3_TRITD</name>
<evidence type="ECO:0000313" key="2">
    <source>
        <dbReference type="Proteomes" id="UP000324705"/>
    </source>
</evidence>
<keyword evidence="2" id="KW-1185">Reference proteome</keyword>